<keyword evidence="2" id="KW-0732">Signal</keyword>
<gene>
    <name evidence="4" type="ORF">CXK91_13450</name>
</gene>
<name>A0A2S4ALI1_STUST</name>
<dbReference type="Pfam" id="PF13511">
    <property type="entry name" value="DUF4124"/>
    <property type="match status" value="1"/>
</dbReference>
<comment type="caution">
    <text evidence="4">The sequence shown here is derived from an EMBL/GenBank/DDBJ whole genome shotgun (WGS) entry which is preliminary data.</text>
</comment>
<feature type="signal peptide" evidence="2">
    <location>
        <begin position="1"/>
        <end position="19"/>
    </location>
</feature>
<protein>
    <recommendedName>
        <fullName evidence="3">DUF4124 domain-containing protein</fullName>
    </recommendedName>
</protein>
<evidence type="ECO:0000259" key="3">
    <source>
        <dbReference type="Pfam" id="PF13511"/>
    </source>
</evidence>
<feature type="region of interest" description="Disordered" evidence="1">
    <location>
        <begin position="37"/>
        <end position="79"/>
    </location>
</feature>
<proteinExistence type="predicted"/>
<evidence type="ECO:0000313" key="5">
    <source>
        <dbReference type="Proteomes" id="UP000237068"/>
    </source>
</evidence>
<feature type="domain" description="DUF4124" evidence="3">
    <location>
        <begin position="10"/>
        <end position="57"/>
    </location>
</feature>
<feature type="compositionally biased region" description="Polar residues" evidence="1">
    <location>
        <begin position="37"/>
        <end position="57"/>
    </location>
</feature>
<dbReference type="EMBL" id="PPXG01000005">
    <property type="protein sequence ID" value="POH82333.1"/>
    <property type="molecule type" value="Genomic_DNA"/>
</dbReference>
<reference evidence="4 5" key="1">
    <citation type="submission" date="2018-01" db="EMBL/GenBank/DDBJ databases">
        <title>Denitrification phenotypes of diverse strains of Pseudomonas stutzeri.</title>
        <authorList>
            <person name="Milligan D.A."/>
            <person name="Bergaust L."/>
            <person name="Bakken L.R."/>
            <person name="Frostegard A."/>
        </authorList>
    </citation>
    <scope>NUCLEOTIDE SEQUENCE [LARGE SCALE GENOMIC DNA]</scope>
    <source>
        <strain evidence="4 5">24a13</strain>
    </source>
</reference>
<dbReference type="InterPro" id="IPR025392">
    <property type="entry name" value="DUF4124"/>
</dbReference>
<dbReference type="OrthoDB" id="7031901at2"/>
<dbReference type="Proteomes" id="UP000237068">
    <property type="component" value="Unassembled WGS sequence"/>
</dbReference>
<feature type="chain" id="PRO_5015466670" description="DUF4124 domain-containing protein" evidence="2">
    <location>
        <begin position="20"/>
        <end position="160"/>
    </location>
</feature>
<evidence type="ECO:0000313" key="4">
    <source>
        <dbReference type="EMBL" id="POH82333.1"/>
    </source>
</evidence>
<dbReference type="RefSeq" id="WP_103456634.1">
    <property type="nucleotide sequence ID" value="NZ_JAMOHQ010000002.1"/>
</dbReference>
<accession>A0A2S4ALI1</accession>
<organism evidence="4 5">
    <name type="scientific">Stutzerimonas stutzeri</name>
    <name type="common">Pseudomonas stutzeri</name>
    <dbReference type="NCBI Taxonomy" id="316"/>
    <lineage>
        <taxon>Bacteria</taxon>
        <taxon>Pseudomonadati</taxon>
        <taxon>Pseudomonadota</taxon>
        <taxon>Gammaproteobacteria</taxon>
        <taxon>Pseudomonadales</taxon>
        <taxon>Pseudomonadaceae</taxon>
        <taxon>Stutzerimonas</taxon>
    </lineage>
</organism>
<evidence type="ECO:0000256" key="2">
    <source>
        <dbReference type="SAM" id="SignalP"/>
    </source>
</evidence>
<sequence>MKALFVCSSLLLLANPAFSASVFRCVDEHGHITFSQQGCPVEQSQQRQRATNPTPSSGKAVPMASPTANRATARKRSDELAIVAEKDDGCGNRVTGSERRSAIIGRNIRSGMTRSDVESALGKPESITSSNGRDRLRFRDSSGQVRTVSFDEHGCVLGRR</sequence>
<dbReference type="AlphaFoldDB" id="A0A2S4ALI1"/>
<evidence type="ECO:0000256" key="1">
    <source>
        <dbReference type="SAM" id="MobiDB-lite"/>
    </source>
</evidence>